<evidence type="ECO:0000256" key="1">
    <source>
        <dbReference type="SAM" id="MobiDB-lite"/>
    </source>
</evidence>
<gene>
    <name evidence="2" type="ORF">SEMRO_192_G082541.1</name>
</gene>
<name>A0A9N8DP66_9STRA</name>
<feature type="region of interest" description="Disordered" evidence="1">
    <location>
        <begin position="48"/>
        <end position="143"/>
    </location>
</feature>
<proteinExistence type="predicted"/>
<dbReference type="EMBL" id="CAICTM010000191">
    <property type="protein sequence ID" value="CAB9504314.1"/>
    <property type="molecule type" value="Genomic_DNA"/>
</dbReference>
<protein>
    <submittedName>
        <fullName evidence="2">Uncharacterized protein</fullName>
    </submittedName>
</protein>
<sequence length="143" mass="15493">MAMTLLPLQMANISIAIIIVPDNARIHHSEGALPRSCVQSLPVSFSRWDSNPCASNTTGTGSIQPSTSTGGCNDSTDDRDESNQHTQDSSDHGTMIGSTGTARDREGTYSCRWESVPSKNRRRSMSSPCRPGHKRDNNKSMAI</sequence>
<reference evidence="2" key="1">
    <citation type="submission" date="2020-06" db="EMBL/GenBank/DDBJ databases">
        <authorList>
            <consortium name="Plant Systems Biology data submission"/>
        </authorList>
    </citation>
    <scope>NUCLEOTIDE SEQUENCE</scope>
    <source>
        <strain evidence="2">D6</strain>
    </source>
</reference>
<comment type="caution">
    <text evidence="2">The sequence shown here is derived from an EMBL/GenBank/DDBJ whole genome shotgun (WGS) entry which is preliminary data.</text>
</comment>
<dbReference type="AlphaFoldDB" id="A0A9N8DP66"/>
<feature type="compositionally biased region" description="Basic and acidic residues" evidence="1">
    <location>
        <begin position="134"/>
        <end position="143"/>
    </location>
</feature>
<organism evidence="2 3">
    <name type="scientific">Seminavis robusta</name>
    <dbReference type="NCBI Taxonomy" id="568900"/>
    <lineage>
        <taxon>Eukaryota</taxon>
        <taxon>Sar</taxon>
        <taxon>Stramenopiles</taxon>
        <taxon>Ochrophyta</taxon>
        <taxon>Bacillariophyta</taxon>
        <taxon>Bacillariophyceae</taxon>
        <taxon>Bacillariophycidae</taxon>
        <taxon>Naviculales</taxon>
        <taxon>Naviculaceae</taxon>
        <taxon>Seminavis</taxon>
    </lineage>
</organism>
<feature type="compositionally biased region" description="Polar residues" evidence="1">
    <location>
        <begin position="48"/>
        <end position="74"/>
    </location>
</feature>
<keyword evidence="3" id="KW-1185">Reference proteome</keyword>
<evidence type="ECO:0000313" key="2">
    <source>
        <dbReference type="EMBL" id="CAB9504314.1"/>
    </source>
</evidence>
<accession>A0A9N8DP66</accession>
<evidence type="ECO:0000313" key="3">
    <source>
        <dbReference type="Proteomes" id="UP001153069"/>
    </source>
</evidence>
<dbReference type="Proteomes" id="UP001153069">
    <property type="component" value="Unassembled WGS sequence"/>
</dbReference>